<dbReference type="Proteomes" id="UP000030185">
    <property type="component" value="Unassembled WGS sequence"/>
</dbReference>
<protein>
    <recommendedName>
        <fullName evidence="3">MAE-28990/MAE-18760-like HEPN domain-containing protein</fullName>
    </recommendedName>
</protein>
<dbReference type="AlphaFoldDB" id="A0A098LHX9"/>
<sequence length="234" mass="27483">MASLILRKTPQNWYEDHLKFTLELVESFINSTEKQILISIQEFINTKETIDYDEDDELNTIQTVEMHNGLDSLTWDIDTIFKEHFPNLQRRSAFITLFGFLEYELDQLCILFEKNENYKVQLKDFKDSGIERSMSYLEKVANLGDIKVNNNTWDEIKSIKLIRNTVVHNDGKLVSSDGKSRTAELIYIKKCIFLEGDNEIILKDGFLIHVLRIFEQLFIKLDNLIKDKYKNGSN</sequence>
<evidence type="ECO:0000313" key="1">
    <source>
        <dbReference type="EMBL" id="GAL86054.1"/>
    </source>
</evidence>
<accession>A0A098LHX9</accession>
<comment type="caution">
    <text evidence="1">The sequence shown here is derived from an EMBL/GenBank/DDBJ whole genome shotgun (WGS) entry which is preliminary data.</text>
</comment>
<keyword evidence="2" id="KW-1185">Reference proteome</keyword>
<dbReference type="eggNOG" id="ENOG5033DYF">
    <property type="taxonomic scope" value="Bacteria"/>
</dbReference>
<organism evidence="1 2">
    <name type="scientific">Sporocytophaga myxococcoides</name>
    <dbReference type="NCBI Taxonomy" id="153721"/>
    <lineage>
        <taxon>Bacteria</taxon>
        <taxon>Pseudomonadati</taxon>
        <taxon>Bacteroidota</taxon>
        <taxon>Cytophagia</taxon>
        <taxon>Cytophagales</taxon>
        <taxon>Cytophagaceae</taxon>
        <taxon>Sporocytophaga</taxon>
    </lineage>
</organism>
<gene>
    <name evidence="1" type="ORF">MYP_3283</name>
</gene>
<dbReference type="EMBL" id="BBLT01000006">
    <property type="protein sequence ID" value="GAL86054.1"/>
    <property type="molecule type" value="Genomic_DNA"/>
</dbReference>
<reference evidence="1 2" key="1">
    <citation type="submission" date="2014-09" db="EMBL/GenBank/DDBJ databases">
        <title>Sporocytophaga myxococcoides PG-01 genome sequencing.</title>
        <authorList>
            <person name="Liu L."/>
            <person name="Gao P.J."/>
            <person name="Chen G.J."/>
            <person name="Wang L.S."/>
        </authorList>
    </citation>
    <scope>NUCLEOTIDE SEQUENCE [LARGE SCALE GENOMIC DNA]</scope>
    <source>
        <strain evidence="1 2">PG-01</strain>
    </source>
</reference>
<proteinExistence type="predicted"/>
<evidence type="ECO:0000313" key="2">
    <source>
        <dbReference type="Proteomes" id="UP000030185"/>
    </source>
</evidence>
<evidence type="ECO:0008006" key="3">
    <source>
        <dbReference type="Google" id="ProtNLM"/>
    </source>
</evidence>
<name>A0A098LHX9_9BACT</name>
<dbReference type="OrthoDB" id="793993at2"/>
<dbReference type="RefSeq" id="WP_045465211.1">
    <property type="nucleotide sequence ID" value="NZ_BBLT01000006.1"/>
</dbReference>